<name>A0A8S1K9X3_9CILI</name>
<comment type="subcellular location">
    <subcellularLocation>
        <location evidence="1">Membrane</location>
        <topology evidence="1">Multi-pass membrane protein</topology>
    </subcellularLocation>
</comment>
<feature type="transmembrane region" description="Helical" evidence="6">
    <location>
        <begin position="165"/>
        <end position="181"/>
    </location>
</feature>
<feature type="transmembrane region" description="Helical" evidence="6">
    <location>
        <begin position="416"/>
        <end position="433"/>
    </location>
</feature>
<dbReference type="GO" id="GO:0012505">
    <property type="term" value="C:endomembrane system"/>
    <property type="evidence" value="ECO:0007669"/>
    <property type="project" value="TreeGrafter"/>
</dbReference>
<dbReference type="PANTHER" id="PTHR21347">
    <property type="entry name" value="CLEFT LIP AND PALATE ASSOCIATED TRANSMEMBRANE PROTEIN-RELATED"/>
    <property type="match status" value="1"/>
</dbReference>
<feature type="transmembrane region" description="Helical" evidence="6">
    <location>
        <begin position="219"/>
        <end position="239"/>
    </location>
</feature>
<reference evidence="7" key="1">
    <citation type="submission" date="2021-01" db="EMBL/GenBank/DDBJ databases">
        <authorList>
            <consortium name="Genoscope - CEA"/>
            <person name="William W."/>
        </authorList>
    </citation>
    <scope>NUCLEOTIDE SEQUENCE</scope>
</reference>
<evidence type="ECO:0000256" key="4">
    <source>
        <dbReference type="ARBA" id="ARBA00022989"/>
    </source>
</evidence>
<dbReference type="EMBL" id="CAJJDN010000004">
    <property type="protein sequence ID" value="CAD8049472.1"/>
    <property type="molecule type" value="Genomic_DNA"/>
</dbReference>
<proteinExistence type="inferred from homology"/>
<evidence type="ECO:0000313" key="7">
    <source>
        <dbReference type="EMBL" id="CAD8049472.1"/>
    </source>
</evidence>
<dbReference type="InterPro" id="IPR008429">
    <property type="entry name" value="CLPTM1"/>
</dbReference>
<accession>A0A8S1K9X3</accession>
<dbReference type="AlphaFoldDB" id="A0A8S1K9X3"/>
<evidence type="ECO:0000256" key="2">
    <source>
        <dbReference type="ARBA" id="ARBA00009310"/>
    </source>
</evidence>
<keyword evidence="4 6" id="KW-1133">Transmembrane helix</keyword>
<evidence type="ECO:0000256" key="1">
    <source>
        <dbReference type="ARBA" id="ARBA00004141"/>
    </source>
</evidence>
<evidence type="ECO:0000256" key="5">
    <source>
        <dbReference type="ARBA" id="ARBA00023136"/>
    </source>
</evidence>
<gene>
    <name evidence="7" type="ORF">PSON_ATCC_30995.1.T0040155</name>
</gene>
<dbReference type="Proteomes" id="UP000692954">
    <property type="component" value="Unassembled WGS sequence"/>
</dbReference>
<evidence type="ECO:0000313" key="8">
    <source>
        <dbReference type="Proteomes" id="UP000692954"/>
    </source>
</evidence>
<organism evidence="7 8">
    <name type="scientific">Paramecium sonneborni</name>
    <dbReference type="NCBI Taxonomy" id="65129"/>
    <lineage>
        <taxon>Eukaryota</taxon>
        <taxon>Sar</taxon>
        <taxon>Alveolata</taxon>
        <taxon>Ciliophora</taxon>
        <taxon>Intramacronucleata</taxon>
        <taxon>Oligohymenophorea</taxon>
        <taxon>Peniculida</taxon>
        <taxon>Parameciidae</taxon>
        <taxon>Paramecium</taxon>
    </lineage>
</organism>
<feature type="transmembrane region" description="Helical" evidence="6">
    <location>
        <begin position="245"/>
        <end position="265"/>
    </location>
</feature>
<dbReference type="PANTHER" id="PTHR21347:SF0">
    <property type="entry name" value="LIPID SCRAMBLASE CLPTM1L"/>
    <property type="match status" value="1"/>
</dbReference>
<evidence type="ECO:0008006" key="9">
    <source>
        <dbReference type="Google" id="ProtNLM"/>
    </source>
</evidence>
<evidence type="ECO:0000256" key="6">
    <source>
        <dbReference type="SAM" id="Phobius"/>
    </source>
</evidence>
<comment type="caution">
    <text evidence="7">The sequence shown here is derived from an EMBL/GenBank/DDBJ whole genome shotgun (WGS) entry which is preliminary data.</text>
</comment>
<protein>
    <recommendedName>
        <fullName evidence="9">Transmembrane protein</fullName>
    </recommendedName>
</protein>
<evidence type="ECO:0000256" key="3">
    <source>
        <dbReference type="ARBA" id="ARBA00022692"/>
    </source>
</evidence>
<sequence>MKMQQNEKKNLLFDKHDEYMIKKFEENSTNQKYYLHVKNKQYILFDTRRFHLYTKFRCGQLFFQERKITKTYEIPIEFNCYYSWKYQMIDSLKQVGKFYENLGMDIYDEIAEDNTKEMLFETNFYLVAVTMIVSELHIVFSTLAIKNDFQYCKNLNSQEGISIRALYTNFVFDVIITLIDMENYKTMKFKLIKVFPQVQLLHQQYYESKTQQYDQKAAIFLYKLSIPLFEGYIIYAMIYQEHKGVYSFIIESLVKFIYLFGFINMTPQLFINYKLKSVAHLPWRTMIYKFLNSIIDYLFAFIITMPWLKRLSCFRDDIIFLIYLYQRSIYKVDPNKLDAGYAQDINTNQELTDIKEKKRLILFSCSFIYFLNKIQQILNQFQKPIININFIFNNQMSGYPQIGLFDSHTINLDSHSIIWILFLMMFILFNKYFKDGLLFSVNLWRLALKHINKINPMQCSIIQKQNALLLQLLIQLQKGSRFSQSKDQINFSPIRPTNTESYEIIKLLIFSSIFNNPKKVYQTEKQQNFNYAVKHM</sequence>
<feature type="transmembrane region" description="Helical" evidence="6">
    <location>
        <begin position="286"/>
        <end position="308"/>
    </location>
</feature>
<keyword evidence="3 6" id="KW-0812">Transmembrane</keyword>
<keyword evidence="5 6" id="KW-0472">Membrane</keyword>
<dbReference type="Pfam" id="PF05602">
    <property type="entry name" value="CLPTM1"/>
    <property type="match status" value="1"/>
</dbReference>
<comment type="similarity">
    <text evidence="2">Belongs to the CLPTM1 family.</text>
</comment>
<feature type="transmembrane region" description="Helical" evidence="6">
    <location>
        <begin position="124"/>
        <end position="145"/>
    </location>
</feature>
<dbReference type="OrthoDB" id="378564at2759"/>
<keyword evidence="8" id="KW-1185">Reference proteome</keyword>
<dbReference type="GO" id="GO:0016020">
    <property type="term" value="C:membrane"/>
    <property type="evidence" value="ECO:0007669"/>
    <property type="project" value="UniProtKB-SubCell"/>
</dbReference>